<evidence type="ECO:0000256" key="1">
    <source>
        <dbReference type="SAM" id="MobiDB-lite"/>
    </source>
</evidence>
<dbReference type="EMBL" id="CM007651">
    <property type="protein sequence ID" value="ONI31719.1"/>
    <property type="molecule type" value="Genomic_DNA"/>
</dbReference>
<dbReference type="Proteomes" id="UP000006882">
    <property type="component" value="Chromosome G1"/>
</dbReference>
<dbReference type="STRING" id="3760.A0A251R6R3"/>
<protein>
    <submittedName>
        <fullName evidence="2">Uncharacterized protein</fullName>
    </submittedName>
</protein>
<feature type="region of interest" description="Disordered" evidence="1">
    <location>
        <begin position="1"/>
        <end position="31"/>
    </location>
</feature>
<accession>A0A251R6R3</accession>
<evidence type="ECO:0000313" key="2">
    <source>
        <dbReference type="EMBL" id="ONI31719.1"/>
    </source>
</evidence>
<feature type="compositionally biased region" description="Polar residues" evidence="1">
    <location>
        <begin position="16"/>
        <end position="31"/>
    </location>
</feature>
<gene>
    <name evidence="2" type="ORF">PRUPE_1G326300</name>
</gene>
<organism evidence="2 3">
    <name type="scientific">Prunus persica</name>
    <name type="common">Peach</name>
    <name type="synonym">Amygdalus persica</name>
    <dbReference type="NCBI Taxonomy" id="3760"/>
    <lineage>
        <taxon>Eukaryota</taxon>
        <taxon>Viridiplantae</taxon>
        <taxon>Streptophyta</taxon>
        <taxon>Embryophyta</taxon>
        <taxon>Tracheophyta</taxon>
        <taxon>Spermatophyta</taxon>
        <taxon>Magnoliopsida</taxon>
        <taxon>eudicotyledons</taxon>
        <taxon>Gunneridae</taxon>
        <taxon>Pentapetalae</taxon>
        <taxon>rosids</taxon>
        <taxon>fabids</taxon>
        <taxon>Rosales</taxon>
        <taxon>Rosaceae</taxon>
        <taxon>Amygdaloideae</taxon>
        <taxon>Amygdaleae</taxon>
        <taxon>Prunus</taxon>
    </lineage>
</organism>
<reference evidence="2 3" key="1">
    <citation type="journal article" date="2013" name="Nat. Genet.">
        <title>The high-quality draft genome of peach (Prunus persica) identifies unique patterns of genetic diversity, domestication and genome evolution.</title>
        <authorList>
            <consortium name="International Peach Genome Initiative"/>
            <person name="Verde I."/>
            <person name="Abbott A.G."/>
            <person name="Scalabrin S."/>
            <person name="Jung S."/>
            <person name="Shu S."/>
            <person name="Marroni F."/>
            <person name="Zhebentyayeva T."/>
            <person name="Dettori M.T."/>
            <person name="Grimwood J."/>
            <person name="Cattonaro F."/>
            <person name="Zuccolo A."/>
            <person name="Rossini L."/>
            <person name="Jenkins J."/>
            <person name="Vendramin E."/>
            <person name="Meisel L.A."/>
            <person name="Decroocq V."/>
            <person name="Sosinski B."/>
            <person name="Prochnik S."/>
            <person name="Mitros T."/>
            <person name="Policriti A."/>
            <person name="Cipriani G."/>
            <person name="Dondini L."/>
            <person name="Ficklin S."/>
            <person name="Goodstein D.M."/>
            <person name="Xuan P."/>
            <person name="Del Fabbro C."/>
            <person name="Aramini V."/>
            <person name="Copetti D."/>
            <person name="Gonzalez S."/>
            <person name="Horner D.S."/>
            <person name="Falchi R."/>
            <person name="Lucas S."/>
            <person name="Mica E."/>
            <person name="Maldonado J."/>
            <person name="Lazzari B."/>
            <person name="Bielenberg D."/>
            <person name="Pirona R."/>
            <person name="Miculan M."/>
            <person name="Barakat A."/>
            <person name="Testolin R."/>
            <person name="Stella A."/>
            <person name="Tartarini S."/>
            <person name="Tonutti P."/>
            <person name="Arus P."/>
            <person name="Orellana A."/>
            <person name="Wells C."/>
            <person name="Main D."/>
            <person name="Vizzotto G."/>
            <person name="Silva H."/>
            <person name="Salamini F."/>
            <person name="Schmutz J."/>
            <person name="Morgante M."/>
            <person name="Rokhsar D.S."/>
        </authorList>
    </citation>
    <scope>NUCLEOTIDE SEQUENCE [LARGE SCALE GENOMIC DNA]</scope>
    <source>
        <strain evidence="3">cv. Nemared</strain>
    </source>
</reference>
<name>A0A251R6R3_PRUPE</name>
<evidence type="ECO:0000313" key="3">
    <source>
        <dbReference type="Proteomes" id="UP000006882"/>
    </source>
</evidence>
<sequence length="96" mass="10818">MKPNWVPREKKKRTTCSHSQVQNENDCPLMTNNQSSKMVPGRVCHLCKCIKLATHSFSSFINNVKRDVVATIVYELRPNPSDHKTKAKGGGLSHVE</sequence>
<proteinExistence type="predicted"/>
<keyword evidence="3" id="KW-1185">Reference proteome</keyword>
<dbReference type="Gramene" id="ONI31719">
    <property type="protein sequence ID" value="ONI31719"/>
    <property type="gene ID" value="PRUPE_1G326300"/>
</dbReference>
<dbReference type="AlphaFoldDB" id="A0A251R6R3"/>